<protein>
    <recommendedName>
        <fullName evidence="3">FBD domain-containing protein</fullName>
    </recommendedName>
</protein>
<evidence type="ECO:0000313" key="1">
    <source>
        <dbReference type="EMBL" id="KAG5619855.1"/>
    </source>
</evidence>
<dbReference type="EMBL" id="JACXVP010000002">
    <property type="protein sequence ID" value="KAG5619855.1"/>
    <property type="molecule type" value="Genomic_DNA"/>
</dbReference>
<name>A0A9J6A734_SOLCO</name>
<evidence type="ECO:0000313" key="2">
    <source>
        <dbReference type="Proteomes" id="UP000824120"/>
    </source>
</evidence>
<proteinExistence type="predicted"/>
<gene>
    <name evidence="1" type="ORF">H5410_005073</name>
</gene>
<evidence type="ECO:0008006" key="3">
    <source>
        <dbReference type="Google" id="ProtNLM"/>
    </source>
</evidence>
<sequence>MLEEEDVSLPLLECRWLTINSYISKLSFPLLENLLRSTPKLENLMIFPDRTCHPFYEDEEIDLLEDKKYLSIEKNIFKVSLHDLNNVKVMPLCSHTYTSDATKLHQLLKFLLEHAINLEKRVIVLDHNDCNSCSTNISSLMKYLLPFPTSAIISLGPVSHNVAQPQVNSSTKPISKTKLKLIKFIHGEPTIEFTIDEVNEFSIEEGLHQAVILKYSYGKPKLHVLHMIIPKQLDIKSHCNIVQLEFCHLLIRFRLYEDFVQVLLRNSCYIKFTDEEILICCQIFCQKITLSIASSIGKPIVVDKATQEHTRPSTAKVKWHDENRCHVVFDKVSVIGIRIMHWIKLVLDDNSGEGRYAQNNLRGEGYLGMLLSIELLRIVLKKLQLLILIMKRIWGTKASGLRPLGAVLGKMDYWVCLMQPWLSKATPLQKIPITNGLWSNKNNGGSKSSCNQIFHQKVLQRLSLIEASLQIPTCYLCTEAHTQSSVHFEKDINNLGFVTRDLNKNRKHVN</sequence>
<comment type="caution">
    <text evidence="1">The sequence shown here is derived from an EMBL/GenBank/DDBJ whole genome shotgun (WGS) entry which is preliminary data.</text>
</comment>
<dbReference type="AlphaFoldDB" id="A0A9J6A734"/>
<reference evidence="1 2" key="1">
    <citation type="submission" date="2020-09" db="EMBL/GenBank/DDBJ databases">
        <title>De no assembly of potato wild relative species, Solanum commersonii.</title>
        <authorList>
            <person name="Cho K."/>
        </authorList>
    </citation>
    <scope>NUCLEOTIDE SEQUENCE [LARGE SCALE GENOMIC DNA]</scope>
    <source>
        <strain evidence="1">LZ3.2</strain>
        <tissue evidence="1">Leaf</tissue>
    </source>
</reference>
<dbReference type="OrthoDB" id="1939300at2759"/>
<dbReference type="Proteomes" id="UP000824120">
    <property type="component" value="Chromosome 2"/>
</dbReference>
<keyword evidence="2" id="KW-1185">Reference proteome</keyword>
<organism evidence="1 2">
    <name type="scientific">Solanum commersonii</name>
    <name type="common">Commerson's wild potato</name>
    <name type="synonym">Commerson's nightshade</name>
    <dbReference type="NCBI Taxonomy" id="4109"/>
    <lineage>
        <taxon>Eukaryota</taxon>
        <taxon>Viridiplantae</taxon>
        <taxon>Streptophyta</taxon>
        <taxon>Embryophyta</taxon>
        <taxon>Tracheophyta</taxon>
        <taxon>Spermatophyta</taxon>
        <taxon>Magnoliopsida</taxon>
        <taxon>eudicotyledons</taxon>
        <taxon>Gunneridae</taxon>
        <taxon>Pentapetalae</taxon>
        <taxon>asterids</taxon>
        <taxon>lamiids</taxon>
        <taxon>Solanales</taxon>
        <taxon>Solanaceae</taxon>
        <taxon>Solanoideae</taxon>
        <taxon>Solaneae</taxon>
        <taxon>Solanum</taxon>
    </lineage>
</organism>
<accession>A0A9J6A734</accession>